<comment type="caution">
    <text evidence="4">The sequence shown here is derived from an EMBL/GenBank/DDBJ whole genome shotgun (WGS) entry which is preliminary data.</text>
</comment>
<dbReference type="InterPro" id="IPR050268">
    <property type="entry name" value="NADH-dep_flavin_reductase"/>
</dbReference>
<dbReference type="Proteomes" id="UP000656548">
    <property type="component" value="Unassembled WGS sequence"/>
</dbReference>
<proteinExistence type="inferred from homology"/>
<dbReference type="Pfam" id="PF01613">
    <property type="entry name" value="Flavin_Reduct"/>
    <property type="match status" value="1"/>
</dbReference>
<feature type="domain" description="Flavin reductase like" evidence="3">
    <location>
        <begin position="19"/>
        <end position="162"/>
    </location>
</feature>
<dbReference type="EMBL" id="JADBEJ010000005">
    <property type="protein sequence ID" value="MBE1580105.1"/>
    <property type="molecule type" value="Genomic_DNA"/>
</dbReference>
<comment type="similarity">
    <text evidence="1">Belongs to the non-flavoprotein flavin reductase family.</text>
</comment>
<keyword evidence="2" id="KW-0560">Oxidoreductase</keyword>
<name>A0ABR9LII8_9PSEU</name>
<dbReference type="InterPro" id="IPR012349">
    <property type="entry name" value="Split_barrel_FMN-bd"/>
</dbReference>
<keyword evidence="5" id="KW-1185">Reference proteome</keyword>
<dbReference type="PANTHER" id="PTHR30466">
    <property type="entry name" value="FLAVIN REDUCTASE"/>
    <property type="match status" value="1"/>
</dbReference>
<sequence>MTADSTATADAQATFRHVLGHFPSGVAVVTGIDAGEPVGLAVSSFTSVSLDPALVGFFPARTSSSWPRIERAGVFAVNVLGEDQEKLCRSFAVSGGDKFGDVRWRPGATGSPVLTGAIASIECELHEVAGAGDHLFVLGRVRTLSSTPGRGPLVFFRGGYARLGV</sequence>
<dbReference type="InterPro" id="IPR002563">
    <property type="entry name" value="Flavin_Rdtase-like_dom"/>
</dbReference>
<evidence type="ECO:0000259" key="3">
    <source>
        <dbReference type="SMART" id="SM00903"/>
    </source>
</evidence>
<evidence type="ECO:0000313" key="5">
    <source>
        <dbReference type="Proteomes" id="UP000656548"/>
    </source>
</evidence>
<reference evidence="4 5" key="1">
    <citation type="submission" date="2020-10" db="EMBL/GenBank/DDBJ databases">
        <title>Sequencing the genomes of 1000 actinobacteria strains.</title>
        <authorList>
            <person name="Klenk H.-P."/>
        </authorList>
    </citation>
    <scope>NUCLEOTIDE SEQUENCE [LARGE SCALE GENOMIC DNA]</scope>
    <source>
        <strain evidence="4 5">DSM 46661</strain>
    </source>
</reference>
<evidence type="ECO:0000256" key="2">
    <source>
        <dbReference type="ARBA" id="ARBA00023002"/>
    </source>
</evidence>
<dbReference type="PANTHER" id="PTHR30466:SF11">
    <property type="entry name" value="FLAVIN-DEPENDENT MONOOXYGENASE, REDUCTASE SUBUNIT HSAB"/>
    <property type="match status" value="1"/>
</dbReference>
<protein>
    <submittedName>
        <fullName evidence="4">Flavin reductase (DIM6/NTAB) family NADH-FMN oxidoreductase RutF</fullName>
    </submittedName>
</protein>
<evidence type="ECO:0000256" key="1">
    <source>
        <dbReference type="ARBA" id="ARBA00008898"/>
    </source>
</evidence>
<organism evidence="4 5">
    <name type="scientific">Amycolatopsis roodepoortensis</name>
    <dbReference type="NCBI Taxonomy" id="700274"/>
    <lineage>
        <taxon>Bacteria</taxon>
        <taxon>Bacillati</taxon>
        <taxon>Actinomycetota</taxon>
        <taxon>Actinomycetes</taxon>
        <taxon>Pseudonocardiales</taxon>
        <taxon>Pseudonocardiaceae</taxon>
        <taxon>Amycolatopsis</taxon>
    </lineage>
</organism>
<dbReference type="SMART" id="SM00903">
    <property type="entry name" value="Flavin_Reduct"/>
    <property type="match status" value="1"/>
</dbReference>
<accession>A0ABR9LII8</accession>
<dbReference type="RefSeq" id="WP_192746518.1">
    <property type="nucleotide sequence ID" value="NZ_JADBEJ010000005.1"/>
</dbReference>
<dbReference type="Gene3D" id="2.30.110.10">
    <property type="entry name" value="Electron Transport, Fmn-binding Protein, Chain A"/>
    <property type="match status" value="1"/>
</dbReference>
<gene>
    <name evidence="4" type="ORF">H4W30_007165</name>
</gene>
<evidence type="ECO:0000313" key="4">
    <source>
        <dbReference type="EMBL" id="MBE1580105.1"/>
    </source>
</evidence>
<dbReference type="SUPFAM" id="SSF50475">
    <property type="entry name" value="FMN-binding split barrel"/>
    <property type="match status" value="1"/>
</dbReference>